<dbReference type="EnsemblMetazoa" id="CapteT110419">
    <property type="protein sequence ID" value="CapteP110419"/>
    <property type="gene ID" value="CapteG110419"/>
</dbReference>
<reference evidence="11" key="1">
    <citation type="submission" date="2012-12" db="EMBL/GenBank/DDBJ databases">
        <authorList>
            <person name="Hellsten U."/>
            <person name="Grimwood J."/>
            <person name="Chapman J.A."/>
            <person name="Shapiro H."/>
            <person name="Aerts A."/>
            <person name="Otillar R.P."/>
            <person name="Terry A.Y."/>
            <person name="Boore J.L."/>
            <person name="Simakov O."/>
            <person name="Marletaz F."/>
            <person name="Cho S.-J."/>
            <person name="Edsinger-Gonzales E."/>
            <person name="Havlak P."/>
            <person name="Kuo D.-H."/>
            <person name="Larsson T."/>
            <person name="Lv J."/>
            <person name="Arendt D."/>
            <person name="Savage R."/>
            <person name="Osoegawa K."/>
            <person name="de Jong P."/>
            <person name="Lindberg D.R."/>
            <person name="Seaver E.C."/>
            <person name="Weisblat D.A."/>
            <person name="Putnam N.H."/>
            <person name="Grigoriev I.V."/>
            <person name="Rokhsar D.S."/>
        </authorList>
    </citation>
    <scope>NUCLEOTIDE SEQUENCE</scope>
    <source>
        <strain evidence="11">I ESC-2004</strain>
    </source>
</reference>
<evidence type="ECO:0000256" key="5">
    <source>
        <dbReference type="ARBA" id="ARBA00023054"/>
    </source>
</evidence>
<dbReference type="EnsemblMetazoa" id="CapteT132047">
    <property type="protein sequence ID" value="CapteP132047"/>
    <property type="gene ID" value="CapteG132047"/>
</dbReference>
<protein>
    <recommendedName>
        <fullName evidence="7">CAP-Gly domain-containing protein</fullName>
    </recommendedName>
</protein>
<keyword evidence="2" id="KW-0963">Cytoplasm</keyword>
<reference evidence="10" key="3">
    <citation type="submission" date="2015-06" db="UniProtKB">
        <authorList>
            <consortium name="EnsemblMetazoa"/>
        </authorList>
    </citation>
    <scope>IDENTIFICATION</scope>
</reference>
<comment type="subcellular location">
    <subcellularLocation>
        <location evidence="1">Cytoplasm</location>
        <location evidence="1">Cytoskeleton</location>
        <location evidence="1">Spindle</location>
    </subcellularLocation>
</comment>
<organism evidence="8">
    <name type="scientific">Capitella teleta</name>
    <name type="common">Polychaete worm</name>
    <dbReference type="NCBI Taxonomy" id="283909"/>
    <lineage>
        <taxon>Eukaryota</taxon>
        <taxon>Metazoa</taxon>
        <taxon>Spiralia</taxon>
        <taxon>Lophotrochozoa</taxon>
        <taxon>Annelida</taxon>
        <taxon>Polychaeta</taxon>
        <taxon>Sedentaria</taxon>
        <taxon>Scolecida</taxon>
        <taxon>Capitellidae</taxon>
        <taxon>Capitella</taxon>
    </lineage>
</organism>
<keyword evidence="4" id="KW-0243">Dynein</keyword>
<gene>
    <name evidence="9" type="ORF">CAPTEDRAFT_110419</name>
    <name evidence="8" type="ORF">CAPTEDRAFT_132047</name>
</gene>
<dbReference type="Proteomes" id="UP000014760">
    <property type="component" value="Unassembled WGS sequence"/>
</dbReference>
<evidence type="ECO:0000256" key="1">
    <source>
        <dbReference type="ARBA" id="ARBA00004186"/>
    </source>
</evidence>
<dbReference type="PANTHER" id="PTHR18916">
    <property type="entry name" value="DYNACTIN 1-RELATED MICROTUBULE-BINDING"/>
    <property type="match status" value="1"/>
</dbReference>
<dbReference type="OMA" id="HYASGEW"/>
<evidence type="ECO:0000259" key="7">
    <source>
        <dbReference type="PROSITE" id="PS50245"/>
    </source>
</evidence>
<sequence>MAEGKAVRIGTLVEVIGKGFVGTVAYVGTTLFSSGKWVGVVLEEANGKNNGTVQGKKYFSCKDKHGIFVRQSQVNG</sequence>
<dbReference type="GO" id="GO:0000132">
    <property type="term" value="P:establishment of mitotic spindle orientation"/>
    <property type="evidence" value="ECO:0007669"/>
    <property type="project" value="TreeGrafter"/>
</dbReference>
<evidence type="ECO:0000313" key="10">
    <source>
        <dbReference type="EnsemblMetazoa" id="CapteP110419"/>
    </source>
</evidence>
<keyword evidence="6" id="KW-0206">Cytoskeleton</keyword>
<keyword evidence="11" id="KW-1185">Reference proteome</keyword>
<dbReference type="GO" id="GO:0007097">
    <property type="term" value="P:nuclear migration"/>
    <property type="evidence" value="ECO:0007669"/>
    <property type="project" value="TreeGrafter"/>
</dbReference>
<dbReference type="EMBL" id="KB306364">
    <property type="protein sequence ID" value="ELT99935.1"/>
    <property type="molecule type" value="Genomic_DNA"/>
</dbReference>
<evidence type="ECO:0000256" key="2">
    <source>
        <dbReference type="ARBA" id="ARBA00022490"/>
    </source>
</evidence>
<dbReference type="PROSITE" id="PS50245">
    <property type="entry name" value="CAP_GLY_2"/>
    <property type="match status" value="1"/>
</dbReference>
<dbReference type="SMART" id="SM01052">
    <property type="entry name" value="CAP_GLY"/>
    <property type="match status" value="1"/>
</dbReference>
<keyword evidence="3" id="KW-0493">Microtubule</keyword>
<dbReference type="EMBL" id="KB312243">
    <property type="protein sequence ID" value="ELT87631.1"/>
    <property type="molecule type" value="Genomic_DNA"/>
</dbReference>
<dbReference type="GO" id="GO:0030286">
    <property type="term" value="C:dynein complex"/>
    <property type="evidence" value="ECO:0007669"/>
    <property type="project" value="UniProtKB-KW"/>
</dbReference>
<dbReference type="Gene3D" id="2.30.30.190">
    <property type="entry name" value="CAP Gly-rich-like domain"/>
    <property type="match status" value="1"/>
</dbReference>
<dbReference type="SUPFAM" id="SSF74924">
    <property type="entry name" value="Cap-Gly domain"/>
    <property type="match status" value="1"/>
</dbReference>
<dbReference type="OrthoDB" id="2130750at2759"/>
<name>R7T4D6_CAPTE</name>
<keyword evidence="5" id="KW-0175">Coiled coil</keyword>
<dbReference type="EMBL" id="AMQN01047817">
    <property type="status" value="NOT_ANNOTATED_CDS"/>
    <property type="molecule type" value="Genomic_DNA"/>
</dbReference>
<feature type="domain" description="CAP-Gly" evidence="7">
    <location>
        <begin position="28"/>
        <end position="70"/>
    </location>
</feature>
<dbReference type="GO" id="GO:0000922">
    <property type="term" value="C:spindle pole"/>
    <property type="evidence" value="ECO:0007669"/>
    <property type="project" value="TreeGrafter"/>
</dbReference>
<evidence type="ECO:0000313" key="8">
    <source>
        <dbReference type="EMBL" id="ELT87631.1"/>
    </source>
</evidence>
<dbReference type="PROSITE" id="PS00845">
    <property type="entry name" value="CAP_GLY_1"/>
    <property type="match status" value="1"/>
</dbReference>
<proteinExistence type="predicted"/>
<dbReference type="InterPro" id="IPR000938">
    <property type="entry name" value="CAP-Gly_domain"/>
</dbReference>
<dbReference type="HOGENOM" id="CLU_178982_0_0_1"/>
<evidence type="ECO:0000256" key="4">
    <source>
        <dbReference type="ARBA" id="ARBA00023017"/>
    </source>
</evidence>
<dbReference type="EMBL" id="AMQN01003608">
    <property type="status" value="NOT_ANNOTATED_CDS"/>
    <property type="molecule type" value="Genomic_DNA"/>
</dbReference>
<evidence type="ECO:0000256" key="3">
    <source>
        <dbReference type="ARBA" id="ARBA00022701"/>
    </source>
</evidence>
<dbReference type="GO" id="GO:0005874">
    <property type="term" value="C:microtubule"/>
    <property type="evidence" value="ECO:0007669"/>
    <property type="project" value="UniProtKB-KW"/>
</dbReference>
<dbReference type="PANTHER" id="PTHR18916:SF6">
    <property type="entry name" value="DYNACTIN SUBUNIT 1"/>
    <property type="match status" value="1"/>
</dbReference>
<dbReference type="AlphaFoldDB" id="R7T4D6"/>
<evidence type="ECO:0000256" key="6">
    <source>
        <dbReference type="ARBA" id="ARBA00023212"/>
    </source>
</evidence>
<dbReference type="GO" id="GO:0030424">
    <property type="term" value="C:axon"/>
    <property type="evidence" value="ECO:0007669"/>
    <property type="project" value="TreeGrafter"/>
</dbReference>
<dbReference type="Pfam" id="PF01302">
    <property type="entry name" value="CAP_GLY"/>
    <property type="match status" value="1"/>
</dbReference>
<reference evidence="8 11" key="2">
    <citation type="journal article" date="2013" name="Nature">
        <title>Insights into bilaterian evolution from three spiralian genomes.</title>
        <authorList>
            <person name="Simakov O."/>
            <person name="Marletaz F."/>
            <person name="Cho S.J."/>
            <person name="Edsinger-Gonzales E."/>
            <person name="Havlak P."/>
            <person name="Hellsten U."/>
            <person name="Kuo D.H."/>
            <person name="Larsson T."/>
            <person name="Lv J."/>
            <person name="Arendt D."/>
            <person name="Savage R."/>
            <person name="Osoegawa K."/>
            <person name="de Jong P."/>
            <person name="Grimwood J."/>
            <person name="Chapman J.A."/>
            <person name="Shapiro H."/>
            <person name="Aerts A."/>
            <person name="Otillar R.P."/>
            <person name="Terry A.Y."/>
            <person name="Boore J.L."/>
            <person name="Grigoriev I.V."/>
            <person name="Lindberg D.R."/>
            <person name="Seaver E.C."/>
            <person name="Weisblat D.A."/>
            <person name="Putnam N.H."/>
            <person name="Rokhsar D.S."/>
        </authorList>
    </citation>
    <scope>NUCLEOTIDE SEQUENCE</scope>
    <source>
        <strain evidence="8 11">I ESC-2004</strain>
    </source>
</reference>
<accession>R7T4D6</accession>
<dbReference type="InterPro" id="IPR036859">
    <property type="entry name" value="CAP-Gly_dom_sf"/>
</dbReference>
<dbReference type="STRING" id="283909.R7T4D6"/>
<evidence type="ECO:0000313" key="11">
    <source>
        <dbReference type="Proteomes" id="UP000014760"/>
    </source>
</evidence>
<dbReference type="GO" id="GO:0000776">
    <property type="term" value="C:kinetochore"/>
    <property type="evidence" value="ECO:0007669"/>
    <property type="project" value="TreeGrafter"/>
</dbReference>
<evidence type="ECO:0000313" key="9">
    <source>
        <dbReference type="EMBL" id="ELT99935.1"/>
    </source>
</evidence>